<protein>
    <submittedName>
        <fullName evidence="1">Uncharacterized protein</fullName>
    </submittedName>
</protein>
<dbReference type="RefSeq" id="WP_040202833.1">
    <property type="nucleotide sequence ID" value="NZ_CP010312.1"/>
</dbReference>
<sequence>MPELNAPCERTHNAQWQVGTPRYFRERFPLPAAPSPDASPLYFVEVWENNAGACLTLTFTPAFWFLSDDGLCTLNPPRLELERSETFHPAARKPSGYFHFVAEKTFEVSSHLLVRDSFTRTLDEYFVARFWDGERNCVEGINDLPGIGATIQRRHFSKAPHEILGKTVFYA</sequence>
<proteinExistence type="predicted"/>
<geneLocation type="plasmid" evidence="1 2">
    <name>pGSUB1</name>
</geneLocation>
<keyword evidence="2" id="KW-1185">Reference proteome</keyword>
<accession>A0A0B5FX71</accession>
<dbReference type="EMBL" id="CP010312">
    <property type="protein sequence ID" value="AJF08201.1"/>
    <property type="molecule type" value="Genomic_DNA"/>
</dbReference>
<dbReference type="Proteomes" id="UP000035036">
    <property type="component" value="Plasmid pGSUB1"/>
</dbReference>
<reference evidence="1 2" key="1">
    <citation type="journal article" date="2015" name="Genome Announc.">
        <title>Genomes of Geoalkalibacter ferrihydriticus Z-0531T and Geoalkalibacter subterraneus Red1T, Two Haloalkaliphilic Metal-Reducing Deltaproteobacteria.</title>
        <authorList>
            <person name="Badalamenti J.P."/>
            <person name="Krajmalnik-Brown R."/>
            <person name="Torres C.I."/>
            <person name="Bond D.R."/>
        </authorList>
    </citation>
    <scope>NUCLEOTIDE SEQUENCE [LARGE SCALE GENOMIC DNA]</scope>
    <source>
        <strain evidence="1 2">Red1</strain>
        <plasmid evidence="2">Plasmid pGSUB1</plasmid>
    </source>
</reference>
<evidence type="ECO:0000313" key="1">
    <source>
        <dbReference type="EMBL" id="AJF08201.1"/>
    </source>
</evidence>
<gene>
    <name evidence="1" type="ORF">GSUB_17070</name>
</gene>
<name>A0A0B5FX71_9BACT</name>
<organism evidence="1 2">
    <name type="scientific">Geoalkalibacter subterraneus</name>
    <dbReference type="NCBI Taxonomy" id="483547"/>
    <lineage>
        <taxon>Bacteria</taxon>
        <taxon>Pseudomonadati</taxon>
        <taxon>Thermodesulfobacteriota</taxon>
        <taxon>Desulfuromonadia</taxon>
        <taxon>Desulfuromonadales</taxon>
        <taxon>Geoalkalibacteraceae</taxon>
        <taxon>Geoalkalibacter</taxon>
    </lineage>
</organism>
<evidence type="ECO:0000313" key="2">
    <source>
        <dbReference type="Proteomes" id="UP000035036"/>
    </source>
</evidence>
<keyword evidence="1" id="KW-0614">Plasmid</keyword>
<dbReference type="HOGENOM" id="CLU_1560752_0_0_7"/>
<dbReference type="AlphaFoldDB" id="A0A0B5FX71"/>
<dbReference type="KEGG" id="gsb:GSUB_17070"/>